<name>A0A0B2UV72_TOXCA</name>
<dbReference type="Proteomes" id="UP000031036">
    <property type="component" value="Unassembled WGS sequence"/>
</dbReference>
<reference evidence="1 2" key="1">
    <citation type="submission" date="2014-11" db="EMBL/GenBank/DDBJ databases">
        <title>Genetic blueprint of the zoonotic pathogen Toxocara canis.</title>
        <authorList>
            <person name="Zhu X.-Q."/>
            <person name="Korhonen P.K."/>
            <person name="Cai H."/>
            <person name="Young N.D."/>
            <person name="Nejsum P."/>
            <person name="von Samson-Himmelstjerna G."/>
            <person name="Boag P.R."/>
            <person name="Tan P."/>
            <person name="Li Q."/>
            <person name="Min J."/>
            <person name="Yang Y."/>
            <person name="Wang X."/>
            <person name="Fang X."/>
            <person name="Hall R.S."/>
            <person name="Hofmann A."/>
            <person name="Sternberg P.W."/>
            <person name="Jex A.R."/>
            <person name="Gasser R.B."/>
        </authorList>
    </citation>
    <scope>NUCLEOTIDE SEQUENCE [LARGE SCALE GENOMIC DNA]</scope>
    <source>
        <strain evidence="1">PN_DK_2014</strain>
    </source>
</reference>
<proteinExistence type="predicted"/>
<organism evidence="1 2">
    <name type="scientific">Toxocara canis</name>
    <name type="common">Canine roundworm</name>
    <dbReference type="NCBI Taxonomy" id="6265"/>
    <lineage>
        <taxon>Eukaryota</taxon>
        <taxon>Metazoa</taxon>
        <taxon>Ecdysozoa</taxon>
        <taxon>Nematoda</taxon>
        <taxon>Chromadorea</taxon>
        <taxon>Rhabditida</taxon>
        <taxon>Spirurina</taxon>
        <taxon>Ascaridomorpha</taxon>
        <taxon>Ascaridoidea</taxon>
        <taxon>Toxocaridae</taxon>
        <taxon>Toxocara</taxon>
    </lineage>
</organism>
<keyword evidence="2" id="KW-1185">Reference proteome</keyword>
<accession>A0A0B2UV72</accession>
<evidence type="ECO:0000313" key="1">
    <source>
        <dbReference type="EMBL" id="KHN75011.1"/>
    </source>
</evidence>
<dbReference type="EMBL" id="JPKZ01002792">
    <property type="protein sequence ID" value="KHN75011.1"/>
    <property type="molecule type" value="Genomic_DNA"/>
</dbReference>
<sequence length="138" mass="15520">MRIVNSAIQLWWSELANYSVPAGQPPKHNRDYGHFLQVSCFSECLSDRGVIDAGTFGPSSIQVLILTYGAVCETSRESLITKHPTNTNSREPGKHPFGTTWVRPSQCFMRERRLKFSNRLQQSTPGFFFAAPLTDLPS</sequence>
<evidence type="ECO:0000313" key="2">
    <source>
        <dbReference type="Proteomes" id="UP000031036"/>
    </source>
</evidence>
<protein>
    <submittedName>
        <fullName evidence="1">Uncharacterized protein</fullName>
    </submittedName>
</protein>
<gene>
    <name evidence="1" type="ORF">Tcan_09099</name>
</gene>
<comment type="caution">
    <text evidence="1">The sequence shown here is derived from an EMBL/GenBank/DDBJ whole genome shotgun (WGS) entry which is preliminary data.</text>
</comment>
<dbReference type="AlphaFoldDB" id="A0A0B2UV72"/>